<proteinExistence type="predicted"/>
<protein>
    <submittedName>
        <fullName evidence="1">Uncharacterized protein</fullName>
    </submittedName>
</protein>
<dbReference type="STRING" id="1408163.A0A0F4Z779"/>
<dbReference type="Proteomes" id="UP000053958">
    <property type="component" value="Unassembled WGS sequence"/>
</dbReference>
<comment type="caution">
    <text evidence="1">The sequence shown here is derived from an EMBL/GenBank/DDBJ whole genome shotgun (WGS) entry which is preliminary data.</text>
</comment>
<dbReference type="AlphaFoldDB" id="A0A0F4Z779"/>
<dbReference type="GeneID" id="25312067"/>
<reference evidence="1 2" key="1">
    <citation type="submission" date="2015-04" db="EMBL/GenBank/DDBJ databases">
        <authorList>
            <person name="Heijne W.H."/>
            <person name="Fedorova N.D."/>
            <person name="Nierman W.C."/>
            <person name="Vollebregt A.W."/>
            <person name="Zhao Z."/>
            <person name="Wu L."/>
            <person name="Kumar M."/>
            <person name="Stam H."/>
            <person name="van den Berg M.A."/>
            <person name="Pel H.J."/>
        </authorList>
    </citation>
    <scope>NUCLEOTIDE SEQUENCE [LARGE SCALE GENOMIC DNA]</scope>
    <source>
        <strain evidence="1 2">CBS 393.64</strain>
    </source>
</reference>
<organism evidence="1 2">
    <name type="scientific">Rasamsonia emersonii (strain ATCC 16479 / CBS 393.64 / IMI 116815)</name>
    <dbReference type="NCBI Taxonomy" id="1408163"/>
    <lineage>
        <taxon>Eukaryota</taxon>
        <taxon>Fungi</taxon>
        <taxon>Dikarya</taxon>
        <taxon>Ascomycota</taxon>
        <taxon>Pezizomycotina</taxon>
        <taxon>Eurotiomycetes</taxon>
        <taxon>Eurotiomycetidae</taxon>
        <taxon>Eurotiales</taxon>
        <taxon>Trichocomaceae</taxon>
        <taxon>Rasamsonia</taxon>
    </lineage>
</organism>
<dbReference type="RefSeq" id="XP_013332563.1">
    <property type="nucleotide sequence ID" value="XM_013477109.1"/>
</dbReference>
<gene>
    <name evidence="1" type="ORF">T310_0003</name>
</gene>
<dbReference type="OrthoDB" id="4367324at2759"/>
<dbReference type="EMBL" id="LASV01000001">
    <property type="protein sequence ID" value="KKA25951.1"/>
    <property type="molecule type" value="Genomic_DNA"/>
</dbReference>
<keyword evidence="2" id="KW-1185">Reference proteome</keyword>
<accession>A0A0F4Z779</accession>
<evidence type="ECO:0000313" key="2">
    <source>
        <dbReference type="Proteomes" id="UP000053958"/>
    </source>
</evidence>
<sequence>MGGVIAEMRFPSFYLTVEIIARVSPTVGGSYTTSPNRAPGDLKVSWKWSSSMRTSPSLADQREYRQVLAQVNFVAVKRLDGNGRLAVAAAIPWTSGGVGRPFVLLGLWYLGMLAAEDSNWALNV</sequence>
<evidence type="ECO:0000313" key="1">
    <source>
        <dbReference type="EMBL" id="KKA25951.1"/>
    </source>
</evidence>
<name>A0A0F4Z779_RASE3</name>